<dbReference type="AlphaFoldDB" id="A0A7W4YFK6"/>
<evidence type="ECO:0000313" key="2">
    <source>
        <dbReference type="Proteomes" id="UP000545286"/>
    </source>
</evidence>
<protein>
    <submittedName>
        <fullName evidence="1">Uncharacterized protein</fullName>
    </submittedName>
</protein>
<keyword evidence="2" id="KW-1185">Reference proteome</keyword>
<gene>
    <name evidence="1" type="ORF">FHX72_002558</name>
</gene>
<dbReference type="Proteomes" id="UP000545286">
    <property type="component" value="Unassembled WGS sequence"/>
</dbReference>
<dbReference type="EMBL" id="JACHWJ010000004">
    <property type="protein sequence ID" value="MBB2958412.1"/>
    <property type="molecule type" value="Genomic_DNA"/>
</dbReference>
<comment type="caution">
    <text evidence="1">The sequence shown here is derived from an EMBL/GenBank/DDBJ whole genome shotgun (WGS) entry which is preliminary data.</text>
</comment>
<proteinExistence type="predicted"/>
<reference evidence="1 2" key="1">
    <citation type="submission" date="2020-08" db="EMBL/GenBank/DDBJ databases">
        <title>Sequencing the genomes of 1000 actinobacteria strains.</title>
        <authorList>
            <person name="Klenk H.-P."/>
        </authorList>
    </citation>
    <scope>NUCLEOTIDE SEQUENCE [LARGE SCALE GENOMIC DNA]</scope>
    <source>
        <strain evidence="1 2">DSM 20419</strain>
    </source>
</reference>
<name>A0A7W4YFK6_9MICO</name>
<sequence length="72" mass="7824">MTIFPSRGSRPVIFWMYGTILSSVRVTVAEIVQLASGMFSQNFSGRPNAGSWAARFFHSDQAPPRSVTMGAG</sequence>
<organism evidence="1 2">
    <name type="scientific">Pseudoclavibacter helvolus</name>
    <dbReference type="NCBI Taxonomy" id="255205"/>
    <lineage>
        <taxon>Bacteria</taxon>
        <taxon>Bacillati</taxon>
        <taxon>Actinomycetota</taxon>
        <taxon>Actinomycetes</taxon>
        <taxon>Micrococcales</taxon>
        <taxon>Microbacteriaceae</taxon>
        <taxon>Pseudoclavibacter</taxon>
    </lineage>
</organism>
<evidence type="ECO:0000313" key="1">
    <source>
        <dbReference type="EMBL" id="MBB2958412.1"/>
    </source>
</evidence>
<accession>A0A7W4YFK6</accession>